<keyword evidence="2 3" id="KW-0560">Oxidoreductase</keyword>
<dbReference type="EC" id="1.1.1.47" evidence="3"/>
<dbReference type="NCBIfam" id="NF005559">
    <property type="entry name" value="PRK07231.1"/>
    <property type="match status" value="1"/>
</dbReference>
<dbReference type="PRINTS" id="PR00081">
    <property type="entry name" value="GDHRDH"/>
</dbReference>
<keyword evidence="4" id="KW-1185">Reference proteome</keyword>
<accession>A0A9X1YJV3</accession>
<dbReference type="InterPro" id="IPR036291">
    <property type="entry name" value="NAD(P)-bd_dom_sf"/>
</dbReference>
<name>A0A9X1YJV3_9BURK</name>
<dbReference type="Pfam" id="PF13561">
    <property type="entry name" value="adh_short_C2"/>
    <property type="match status" value="1"/>
</dbReference>
<dbReference type="PRINTS" id="PR00080">
    <property type="entry name" value="SDRFAMILY"/>
</dbReference>
<dbReference type="GO" id="GO:0047936">
    <property type="term" value="F:glucose 1-dehydrogenase [NAD(P)+] activity"/>
    <property type="evidence" value="ECO:0007669"/>
    <property type="project" value="UniProtKB-EC"/>
</dbReference>
<evidence type="ECO:0000313" key="4">
    <source>
        <dbReference type="Proteomes" id="UP001139353"/>
    </source>
</evidence>
<dbReference type="FunFam" id="3.40.50.720:FF:000084">
    <property type="entry name" value="Short-chain dehydrogenase reductase"/>
    <property type="match status" value="1"/>
</dbReference>
<dbReference type="SUPFAM" id="SSF51735">
    <property type="entry name" value="NAD(P)-binding Rossmann-fold domains"/>
    <property type="match status" value="1"/>
</dbReference>
<dbReference type="PANTHER" id="PTHR43639">
    <property type="entry name" value="OXIDOREDUCTASE, SHORT-CHAIN DEHYDROGENASE/REDUCTASE FAMILY (AFU_ORTHOLOGUE AFUA_5G02870)"/>
    <property type="match status" value="1"/>
</dbReference>
<reference evidence="3" key="1">
    <citation type="submission" date="2021-11" db="EMBL/GenBank/DDBJ databases">
        <title>BS-T2-15 a new species belonging to the Comamonadaceae family isolated from the soil of a French oak forest.</title>
        <authorList>
            <person name="Mieszkin S."/>
            <person name="Alain K."/>
        </authorList>
    </citation>
    <scope>NUCLEOTIDE SEQUENCE</scope>
    <source>
        <strain evidence="3">BS-T2-15</strain>
    </source>
</reference>
<dbReference type="AlphaFoldDB" id="A0A9X1YJV3"/>
<dbReference type="Proteomes" id="UP001139353">
    <property type="component" value="Unassembled WGS sequence"/>
</dbReference>
<dbReference type="EMBL" id="JAJLJH010000002">
    <property type="protein sequence ID" value="MCK9686215.1"/>
    <property type="molecule type" value="Genomic_DNA"/>
</dbReference>
<dbReference type="RefSeq" id="WP_275682659.1">
    <property type="nucleotide sequence ID" value="NZ_JAJLJH010000002.1"/>
</dbReference>
<dbReference type="InterPro" id="IPR002347">
    <property type="entry name" value="SDR_fam"/>
</dbReference>
<comment type="similarity">
    <text evidence="1">Belongs to the short-chain dehydrogenases/reductases (SDR) family.</text>
</comment>
<evidence type="ECO:0000256" key="2">
    <source>
        <dbReference type="ARBA" id="ARBA00023002"/>
    </source>
</evidence>
<sequence>MTKLANKIAVVTGASKGIGAAIARQFAAEGATVVVNYATSRGDADKVVADIVDAGGKAVAIGANVSVEAEVRKLFAAVKELFGRVDLLVNNAGVYSFEALDAITPDNFRKMFDTNVLGTLLASREAVALMPASGGAIVNIGTVATALAPPAAAVYAGSKGAVGVVTKSLAKELGPRGIRVNAISPGLTLTEGVHTAGIANSDFERQMIAMTPLGRAAQPVDIALPAVFLASDDARFITGELLFVGGGAGM</sequence>
<proteinExistence type="inferred from homology"/>
<evidence type="ECO:0000313" key="3">
    <source>
        <dbReference type="EMBL" id="MCK9686215.1"/>
    </source>
</evidence>
<gene>
    <name evidence="3" type="ORF">LPC04_10910</name>
</gene>
<protein>
    <submittedName>
        <fullName evidence="3">Glucose 1-dehydrogenase</fullName>
        <ecNumber evidence="3">1.1.1.47</ecNumber>
    </submittedName>
</protein>
<dbReference type="Gene3D" id="3.40.50.720">
    <property type="entry name" value="NAD(P)-binding Rossmann-like Domain"/>
    <property type="match status" value="1"/>
</dbReference>
<dbReference type="PANTHER" id="PTHR43639:SF1">
    <property type="entry name" value="SHORT-CHAIN DEHYDROGENASE_REDUCTASE FAMILY PROTEIN"/>
    <property type="match status" value="1"/>
</dbReference>
<evidence type="ECO:0000256" key="1">
    <source>
        <dbReference type="ARBA" id="ARBA00006484"/>
    </source>
</evidence>
<comment type="caution">
    <text evidence="3">The sequence shown here is derived from an EMBL/GenBank/DDBJ whole genome shotgun (WGS) entry which is preliminary data.</text>
</comment>
<organism evidence="3 4">
    <name type="scientific">Scleromatobacter humisilvae</name>
    <dbReference type="NCBI Taxonomy" id="2897159"/>
    <lineage>
        <taxon>Bacteria</taxon>
        <taxon>Pseudomonadati</taxon>
        <taxon>Pseudomonadota</taxon>
        <taxon>Betaproteobacteria</taxon>
        <taxon>Burkholderiales</taxon>
        <taxon>Sphaerotilaceae</taxon>
        <taxon>Scleromatobacter</taxon>
    </lineage>
</organism>